<dbReference type="AlphaFoldDB" id="A0A484L6J1"/>
<dbReference type="GO" id="GO:0009699">
    <property type="term" value="P:phenylpropanoid biosynthetic process"/>
    <property type="evidence" value="ECO:0007669"/>
    <property type="project" value="UniProtKB-ARBA"/>
</dbReference>
<reference evidence="5 6" key="1">
    <citation type="submission" date="2018-04" db="EMBL/GenBank/DDBJ databases">
        <authorList>
            <person name="Vogel A."/>
        </authorList>
    </citation>
    <scope>NUCLEOTIDE SEQUENCE [LARGE SCALE GENOMIC DNA]</scope>
</reference>
<keyword evidence="4" id="KW-0732">Signal</keyword>
<evidence type="ECO:0000256" key="4">
    <source>
        <dbReference type="RuleBase" id="RU363099"/>
    </source>
</evidence>
<comment type="subunit">
    <text evidence="2 4">Homodimer.</text>
</comment>
<protein>
    <recommendedName>
        <fullName evidence="4">Dirigent protein</fullName>
    </recommendedName>
</protein>
<proteinExistence type="inferred from homology"/>
<evidence type="ECO:0000313" key="5">
    <source>
        <dbReference type="EMBL" id="VFQ71908.1"/>
    </source>
</evidence>
<evidence type="ECO:0000313" key="6">
    <source>
        <dbReference type="Proteomes" id="UP000595140"/>
    </source>
</evidence>
<sequence>MAKSFPKSNLSIFFFISLFFSNFIPFADSHHEFSTILSKESMGLKREKLSHLRFFFHDIVAGENPTAVKVAQAAATNRSATGFGMMAVVDDPLTAGPNLSSRLVGRAQGVYASAAVDEVGLLMVLNFAFVGGKYRGSCLSVLGRNAVSSAVREMPIVGGTGLFRFARGYALAKTRIYDPTTGNAVVEYNVYVLHY</sequence>
<comment type="subcellular location">
    <subcellularLocation>
        <location evidence="4">Secreted</location>
        <location evidence="4">Extracellular space</location>
        <location evidence="4">Apoplast</location>
    </subcellularLocation>
</comment>
<name>A0A484L6J1_9ASTE</name>
<dbReference type="Gene3D" id="2.40.480.10">
    <property type="entry name" value="Allene oxide cyclase-like"/>
    <property type="match status" value="1"/>
</dbReference>
<organism evidence="5 6">
    <name type="scientific">Cuscuta campestris</name>
    <dbReference type="NCBI Taxonomy" id="132261"/>
    <lineage>
        <taxon>Eukaryota</taxon>
        <taxon>Viridiplantae</taxon>
        <taxon>Streptophyta</taxon>
        <taxon>Embryophyta</taxon>
        <taxon>Tracheophyta</taxon>
        <taxon>Spermatophyta</taxon>
        <taxon>Magnoliopsida</taxon>
        <taxon>eudicotyledons</taxon>
        <taxon>Gunneridae</taxon>
        <taxon>Pentapetalae</taxon>
        <taxon>asterids</taxon>
        <taxon>lamiids</taxon>
        <taxon>Solanales</taxon>
        <taxon>Convolvulaceae</taxon>
        <taxon>Cuscuteae</taxon>
        <taxon>Cuscuta</taxon>
        <taxon>Cuscuta subgen. Grammica</taxon>
        <taxon>Cuscuta sect. Cleistogrammica</taxon>
    </lineage>
</organism>
<dbReference type="Pfam" id="PF03018">
    <property type="entry name" value="Dirigent"/>
    <property type="match status" value="1"/>
</dbReference>
<evidence type="ECO:0000256" key="1">
    <source>
        <dbReference type="ARBA" id="ARBA00010746"/>
    </source>
</evidence>
<dbReference type="EMBL" id="OOIL02001092">
    <property type="protein sequence ID" value="VFQ71908.1"/>
    <property type="molecule type" value="Genomic_DNA"/>
</dbReference>
<keyword evidence="4" id="KW-0052">Apoplast</keyword>
<dbReference type="InterPro" id="IPR004265">
    <property type="entry name" value="Dirigent"/>
</dbReference>
<feature type="chain" id="PRO_5019618234" description="Dirigent protein" evidence="4">
    <location>
        <begin position="30"/>
        <end position="195"/>
    </location>
</feature>
<keyword evidence="3 4" id="KW-0964">Secreted</keyword>
<dbReference type="OrthoDB" id="1864232at2759"/>
<dbReference type="PANTHER" id="PTHR21495">
    <property type="entry name" value="NUCLEOPORIN-RELATED"/>
    <property type="match status" value="1"/>
</dbReference>
<comment type="function">
    <text evidence="4">Dirigent proteins impart stereoselectivity on the phenoxy radical-coupling reaction, yielding optically active lignans from two molecules of coniferyl alcohol in the biosynthesis of lignans, flavonolignans, and alkaloids and thus plays a central role in plant secondary metabolism.</text>
</comment>
<comment type="similarity">
    <text evidence="1 4">Belongs to the plant dirigent protein family.</text>
</comment>
<accession>A0A484L6J1</accession>
<keyword evidence="6" id="KW-1185">Reference proteome</keyword>
<dbReference type="InterPro" id="IPR044859">
    <property type="entry name" value="Allene_oxi_cyc_Dirigent"/>
</dbReference>
<dbReference type="Proteomes" id="UP000595140">
    <property type="component" value="Unassembled WGS sequence"/>
</dbReference>
<gene>
    <name evidence="5" type="ORF">CCAM_LOCUS13684</name>
</gene>
<evidence type="ECO:0000256" key="2">
    <source>
        <dbReference type="ARBA" id="ARBA00011738"/>
    </source>
</evidence>
<evidence type="ECO:0000256" key="3">
    <source>
        <dbReference type="ARBA" id="ARBA00022525"/>
    </source>
</evidence>
<feature type="signal peptide" evidence="4">
    <location>
        <begin position="1"/>
        <end position="29"/>
    </location>
</feature>
<dbReference type="GO" id="GO:0048046">
    <property type="term" value="C:apoplast"/>
    <property type="evidence" value="ECO:0007669"/>
    <property type="project" value="UniProtKB-SubCell"/>
</dbReference>